<dbReference type="Pfam" id="PF00196">
    <property type="entry name" value="GerE"/>
    <property type="match status" value="1"/>
</dbReference>
<dbReference type="InterPro" id="IPR011006">
    <property type="entry name" value="CheY-like_superfamily"/>
</dbReference>
<keyword evidence="9" id="KW-1185">Reference proteome</keyword>
<dbReference type="EMBL" id="JAENRR010000077">
    <property type="protein sequence ID" value="MBK3519582.1"/>
    <property type="molecule type" value="Genomic_DNA"/>
</dbReference>
<dbReference type="PROSITE" id="PS50043">
    <property type="entry name" value="HTH_LUXR_2"/>
    <property type="match status" value="1"/>
</dbReference>
<comment type="caution">
    <text evidence="8">The sequence shown here is derived from an EMBL/GenBank/DDBJ whole genome shotgun (WGS) entry which is preliminary data.</text>
</comment>
<dbReference type="PANTHER" id="PTHR43214:SF41">
    <property type="entry name" value="NITRATE_NITRITE RESPONSE REGULATOR PROTEIN NARP"/>
    <property type="match status" value="1"/>
</dbReference>
<dbReference type="SMART" id="SM00448">
    <property type="entry name" value="REC"/>
    <property type="match status" value="1"/>
</dbReference>
<keyword evidence="2" id="KW-0805">Transcription regulation</keyword>
<dbReference type="Proteomes" id="UP000605676">
    <property type="component" value="Unassembled WGS sequence"/>
</dbReference>
<dbReference type="RefSeq" id="WP_200466801.1">
    <property type="nucleotide sequence ID" value="NZ_JAENRR010000077.1"/>
</dbReference>
<accession>A0ABS1HPI0</accession>
<evidence type="ECO:0000256" key="3">
    <source>
        <dbReference type="ARBA" id="ARBA00023125"/>
    </source>
</evidence>
<dbReference type="InterPro" id="IPR058245">
    <property type="entry name" value="NreC/VraR/RcsB-like_REC"/>
</dbReference>
<protein>
    <submittedName>
        <fullName evidence="8">Response regulator transcription factor</fullName>
    </submittedName>
</protein>
<gene>
    <name evidence="8" type="ORF">JIV24_19715</name>
</gene>
<dbReference type="InterPro" id="IPR016032">
    <property type="entry name" value="Sig_transdc_resp-reg_C-effctor"/>
</dbReference>
<evidence type="ECO:0000256" key="2">
    <source>
        <dbReference type="ARBA" id="ARBA00023015"/>
    </source>
</evidence>
<feature type="domain" description="Response regulatory" evidence="7">
    <location>
        <begin position="7"/>
        <end position="123"/>
    </location>
</feature>
<evidence type="ECO:0000313" key="8">
    <source>
        <dbReference type="EMBL" id="MBK3519582.1"/>
    </source>
</evidence>
<evidence type="ECO:0000313" key="9">
    <source>
        <dbReference type="Proteomes" id="UP000605676"/>
    </source>
</evidence>
<dbReference type="InterPro" id="IPR000792">
    <property type="entry name" value="Tscrpt_reg_LuxR_C"/>
</dbReference>
<keyword evidence="4" id="KW-0804">Transcription</keyword>
<evidence type="ECO:0000259" key="7">
    <source>
        <dbReference type="PROSITE" id="PS50110"/>
    </source>
</evidence>
<evidence type="ECO:0000256" key="1">
    <source>
        <dbReference type="ARBA" id="ARBA00022553"/>
    </source>
</evidence>
<organism evidence="8 9">
    <name type="scientific">Carboxylicivirga marina</name>
    <dbReference type="NCBI Taxonomy" id="2800988"/>
    <lineage>
        <taxon>Bacteria</taxon>
        <taxon>Pseudomonadati</taxon>
        <taxon>Bacteroidota</taxon>
        <taxon>Bacteroidia</taxon>
        <taxon>Marinilabiliales</taxon>
        <taxon>Marinilabiliaceae</taxon>
        <taxon>Carboxylicivirga</taxon>
    </lineage>
</organism>
<dbReference type="SUPFAM" id="SSF46894">
    <property type="entry name" value="C-terminal effector domain of the bipartite response regulators"/>
    <property type="match status" value="1"/>
</dbReference>
<evidence type="ECO:0000256" key="5">
    <source>
        <dbReference type="PROSITE-ProRule" id="PRU00169"/>
    </source>
</evidence>
<dbReference type="PANTHER" id="PTHR43214">
    <property type="entry name" value="TWO-COMPONENT RESPONSE REGULATOR"/>
    <property type="match status" value="1"/>
</dbReference>
<dbReference type="PROSITE" id="PS50110">
    <property type="entry name" value="RESPONSE_REGULATORY"/>
    <property type="match status" value="1"/>
</dbReference>
<feature type="domain" description="HTH luxR-type" evidence="6">
    <location>
        <begin position="143"/>
        <end position="208"/>
    </location>
</feature>
<dbReference type="InterPro" id="IPR039420">
    <property type="entry name" value="WalR-like"/>
</dbReference>
<name>A0ABS1HPI0_9BACT</name>
<dbReference type="SUPFAM" id="SSF52172">
    <property type="entry name" value="CheY-like"/>
    <property type="match status" value="1"/>
</dbReference>
<dbReference type="Gene3D" id="3.40.50.2300">
    <property type="match status" value="1"/>
</dbReference>
<evidence type="ECO:0000256" key="4">
    <source>
        <dbReference type="ARBA" id="ARBA00023163"/>
    </source>
</evidence>
<reference evidence="8 9" key="1">
    <citation type="submission" date="2021-01" db="EMBL/GenBank/DDBJ databases">
        <title>Carboxyliciviraga sp.nov., isolated from coastal sediments.</title>
        <authorList>
            <person name="Lu D."/>
            <person name="Zhang T."/>
        </authorList>
    </citation>
    <scope>NUCLEOTIDE SEQUENCE [LARGE SCALE GENOMIC DNA]</scope>
    <source>
        <strain evidence="8 9">N1Y132</strain>
    </source>
</reference>
<sequence length="212" mass="23900">MEANNIKIALVEDQPIIKDGIRLLINQVPNMKVVAEFTDGQDFVDNHQLADYDIVVTDVDMPRLNGVQMVKQILSFAPQTKFIVLTMHQEAAYSMELIAIGVKGYVFKQSTSSNLVDAIVSIHAGQTYFSQELLLNLVDIKTKKRKAAELAENDKKLLQLMSYGYSNKKLADELFVSVKSIEGYKRQLYKSTGCKNSMELVVWAIKHEVVKV</sequence>
<dbReference type="CDD" id="cd17535">
    <property type="entry name" value="REC_NarL-like"/>
    <property type="match status" value="1"/>
</dbReference>
<proteinExistence type="predicted"/>
<dbReference type="InterPro" id="IPR001789">
    <property type="entry name" value="Sig_transdc_resp-reg_receiver"/>
</dbReference>
<keyword evidence="1 5" id="KW-0597">Phosphoprotein</keyword>
<evidence type="ECO:0000259" key="6">
    <source>
        <dbReference type="PROSITE" id="PS50043"/>
    </source>
</evidence>
<keyword evidence="3" id="KW-0238">DNA-binding</keyword>
<dbReference type="Pfam" id="PF00072">
    <property type="entry name" value="Response_reg"/>
    <property type="match status" value="1"/>
</dbReference>
<dbReference type="SMART" id="SM00421">
    <property type="entry name" value="HTH_LUXR"/>
    <property type="match status" value="1"/>
</dbReference>
<feature type="modified residue" description="4-aspartylphosphate" evidence="5">
    <location>
        <position position="58"/>
    </location>
</feature>